<dbReference type="Proteomes" id="UP000231279">
    <property type="component" value="Unassembled WGS sequence"/>
</dbReference>
<gene>
    <name evidence="5" type="ORF">CDL12_00857</name>
</gene>
<dbReference type="OrthoDB" id="671439at2759"/>
<evidence type="ECO:0000256" key="3">
    <source>
        <dbReference type="ARBA" id="ARBA00023315"/>
    </source>
</evidence>
<dbReference type="PANTHER" id="PTHR31623:SF17">
    <property type="entry name" value="F21J9.9"/>
    <property type="match status" value="1"/>
</dbReference>
<accession>A0A2G9I9G8</accession>
<evidence type="ECO:0000256" key="1">
    <source>
        <dbReference type="ARBA" id="ARBA00009861"/>
    </source>
</evidence>
<dbReference type="EC" id="2.3.1.84" evidence="5"/>
<evidence type="ECO:0000313" key="5">
    <source>
        <dbReference type="EMBL" id="PIN26398.1"/>
    </source>
</evidence>
<dbReference type="STRING" id="429701.A0A2G9I9G8"/>
<comment type="caution">
    <text evidence="5">The sequence shown here is derived from an EMBL/GenBank/DDBJ whole genome shotgun (WGS) entry which is preliminary data.</text>
</comment>
<keyword evidence="3 5" id="KW-0012">Acyltransferase</keyword>
<reference evidence="6" key="1">
    <citation type="journal article" date="2018" name="Gigascience">
        <title>Genome assembly of the Pink Ipe (Handroanthus impetiginosus, Bignoniaceae), a highly valued, ecologically keystone Neotropical timber forest tree.</title>
        <authorList>
            <person name="Silva-Junior O.B."/>
            <person name="Grattapaglia D."/>
            <person name="Novaes E."/>
            <person name="Collevatti R.G."/>
        </authorList>
    </citation>
    <scope>NUCLEOTIDE SEQUENCE [LARGE SCALE GENOMIC DNA]</scope>
    <source>
        <strain evidence="6">cv. UFG-1</strain>
    </source>
</reference>
<sequence>MEIKIKVISQEKIKPSSPTPKSLQKYRLSFLDQIAPPIFMPLVYFYPSDNNFLSPKDQTLDDVQNIGVAVQITRFQYNGIAVGLLTSYKIADALSFFLFADTWAALGRNGNAGDVTPPKFEGPGRRFSLRGISPGLNQVPGLRGKMMKLLRRYLLSPLRKLTNFGKGAPVSSCSGDEGRGIVSFHMDPIRISHGHGAGPKQDSHSAPRSELQNPARATLSEYHLGNISRITIAMPTVRDGSVIDGSHELLQKVREAIRAVNGKYVARLKEGETPLNFIKERMAQAAKGELVSFKFTSLSGMVYENMILQWEMAWINLKENMEKFEGDLELQEFLSQAKETKPFLPPEVKNDEERSSAFELAISHNLNVMISA</sequence>
<organism evidence="5 6">
    <name type="scientific">Handroanthus impetiginosus</name>
    <dbReference type="NCBI Taxonomy" id="429701"/>
    <lineage>
        <taxon>Eukaryota</taxon>
        <taxon>Viridiplantae</taxon>
        <taxon>Streptophyta</taxon>
        <taxon>Embryophyta</taxon>
        <taxon>Tracheophyta</taxon>
        <taxon>Spermatophyta</taxon>
        <taxon>Magnoliopsida</taxon>
        <taxon>eudicotyledons</taxon>
        <taxon>Gunneridae</taxon>
        <taxon>Pentapetalae</taxon>
        <taxon>asterids</taxon>
        <taxon>lamiids</taxon>
        <taxon>Lamiales</taxon>
        <taxon>Bignoniaceae</taxon>
        <taxon>Crescentiina</taxon>
        <taxon>Tabebuia alliance</taxon>
        <taxon>Handroanthus</taxon>
    </lineage>
</organism>
<feature type="region of interest" description="Disordered" evidence="4">
    <location>
        <begin position="192"/>
        <end position="211"/>
    </location>
</feature>
<keyword evidence="2 5" id="KW-0808">Transferase</keyword>
<keyword evidence="6" id="KW-1185">Reference proteome</keyword>
<dbReference type="Gene3D" id="3.30.559.10">
    <property type="entry name" value="Chloramphenicol acetyltransferase-like domain"/>
    <property type="match status" value="1"/>
</dbReference>
<dbReference type="Pfam" id="PF02458">
    <property type="entry name" value="Transferase"/>
    <property type="match status" value="1"/>
</dbReference>
<dbReference type="InterPro" id="IPR023213">
    <property type="entry name" value="CAT-like_dom_sf"/>
</dbReference>
<evidence type="ECO:0000313" key="6">
    <source>
        <dbReference type="Proteomes" id="UP000231279"/>
    </source>
</evidence>
<dbReference type="GO" id="GO:0004026">
    <property type="term" value="F:alcohol O-acetyltransferase activity"/>
    <property type="evidence" value="ECO:0007669"/>
    <property type="project" value="UniProtKB-EC"/>
</dbReference>
<evidence type="ECO:0000256" key="4">
    <source>
        <dbReference type="SAM" id="MobiDB-lite"/>
    </source>
</evidence>
<dbReference type="PANTHER" id="PTHR31623">
    <property type="entry name" value="F21J9.9"/>
    <property type="match status" value="1"/>
</dbReference>
<name>A0A2G9I9G8_9LAMI</name>
<dbReference type="EMBL" id="NKXS01000099">
    <property type="protein sequence ID" value="PIN26398.1"/>
    <property type="molecule type" value="Genomic_DNA"/>
</dbReference>
<proteinExistence type="inferred from homology"/>
<dbReference type="AlphaFoldDB" id="A0A2G9I9G8"/>
<evidence type="ECO:0000256" key="2">
    <source>
        <dbReference type="ARBA" id="ARBA00022679"/>
    </source>
</evidence>
<protein>
    <submittedName>
        <fullName evidence="5">Alcohol O-acetyltransferase</fullName>
        <ecNumber evidence="5">2.3.1.84</ecNumber>
    </submittedName>
</protein>
<comment type="similarity">
    <text evidence="1">Belongs to the plant acyltransferase family.</text>
</comment>